<organism evidence="1">
    <name type="scientific">Anguilla anguilla</name>
    <name type="common">European freshwater eel</name>
    <name type="synonym">Muraena anguilla</name>
    <dbReference type="NCBI Taxonomy" id="7936"/>
    <lineage>
        <taxon>Eukaryota</taxon>
        <taxon>Metazoa</taxon>
        <taxon>Chordata</taxon>
        <taxon>Craniata</taxon>
        <taxon>Vertebrata</taxon>
        <taxon>Euteleostomi</taxon>
        <taxon>Actinopterygii</taxon>
        <taxon>Neopterygii</taxon>
        <taxon>Teleostei</taxon>
        <taxon>Anguilliformes</taxon>
        <taxon>Anguillidae</taxon>
        <taxon>Anguilla</taxon>
    </lineage>
</organism>
<sequence>MQPNLSYVSCDKNDGATRYLAHVSIDLRGGICCLYGN</sequence>
<dbReference type="AlphaFoldDB" id="A0A0E9S2Y3"/>
<reference evidence="1" key="1">
    <citation type="submission" date="2014-11" db="EMBL/GenBank/DDBJ databases">
        <authorList>
            <person name="Amaro Gonzalez C."/>
        </authorList>
    </citation>
    <scope>NUCLEOTIDE SEQUENCE</scope>
</reference>
<protein>
    <submittedName>
        <fullName evidence="1">Uncharacterized protein</fullName>
    </submittedName>
</protein>
<evidence type="ECO:0000313" key="1">
    <source>
        <dbReference type="EMBL" id="JAH35749.1"/>
    </source>
</evidence>
<name>A0A0E9S2Y3_ANGAN</name>
<reference evidence="1" key="2">
    <citation type="journal article" date="2015" name="Fish Shellfish Immunol.">
        <title>Early steps in the European eel (Anguilla anguilla)-Vibrio vulnificus interaction in the gills: Role of the RtxA13 toxin.</title>
        <authorList>
            <person name="Callol A."/>
            <person name="Pajuelo D."/>
            <person name="Ebbesson L."/>
            <person name="Teles M."/>
            <person name="MacKenzie S."/>
            <person name="Amaro C."/>
        </authorList>
    </citation>
    <scope>NUCLEOTIDE SEQUENCE</scope>
</reference>
<accession>A0A0E9S2Y3</accession>
<proteinExistence type="predicted"/>
<dbReference type="EMBL" id="GBXM01072828">
    <property type="protein sequence ID" value="JAH35749.1"/>
    <property type="molecule type" value="Transcribed_RNA"/>
</dbReference>